<dbReference type="GO" id="GO:0005525">
    <property type="term" value="F:GTP binding"/>
    <property type="evidence" value="ECO:0007669"/>
    <property type="project" value="InterPro"/>
</dbReference>
<dbReference type="PANTHER" id="PTHR14241">
    <property type="entry name" value="INTERFERON-INDUCED PROTEIN 44"/>
    <property type="match status" value="1"/>
</dbReference>
<name>A0A668RJ92_OREAU</name>
<organism evidence="2 3">
    <name type="scientific">Oreochromis aureus</name>
    <name type="common">Israeli tilapia</name>
    <name type="synonym">Chromis aureus</name>
    <dbReference type="NCBI Taxonomy" id="47969"/>
    <lineage>
        <taxon>Eukaryota</taxon>
        <taxon>Metazoa</taxon>
        <taxon>Chordata</taxon>
        <taxon>Craniata</taxon>
        <taxon>Vertebrata</taxon>
        <taxon>Euteleostomi</taxon>
        <taxon>Actinopterygii</taxon>
        <taxon>Neopterygii</taxon>
        <taxon>Teleostei</taxon>
        <taxon>Neoteleostei</taxon>
        <taxon>Acanthomorphata</taxon>
        <taxon>Ovalentaria</taxon>
        <taxon>Cichlomorphae</taxon>
        <taxon>Cichliformes</taxon>
        <taxon>Cichlidae</taxon>
        <taxon>African cichlids</taxon>
        <taxon>Pseudocrenilabrinae</taxon>
        <taxon>Oreochromini</taxon>
        <taxon>Oreochromis</taxon>
    </lineage>
</organism>
<evidence type="ECO:0000313" key="2">
    <source>
        <dbReference type="Ensembl" id="ENSOABP00000000049.1"/>
    </source>
</evidence>
<dbReference type="OMA" id="DDPHYNS"/>
<accession>A0A668RJ92</accession>
<dbReference type="KEGG" id="oau:116312336"/>
<dbReference type="PANTHER" id="PTHR14241:SF1">
    <property type="entry name" value="INTERFERON-INDUCED PROTEIN 44-RELATED"/>
    <property type="match status" value="1"/>
</dbReference>
<sequence>MGGLFSKAPPPPPSPVKLLDPPWRKHFNWGNKEDDLQYVNSYKPQTEGQQLRILLQGPIGAGKSSFINSVKSVLQNRPCTESPVQSTSHSSCTKKYKAFKIKKGDSNCPFVLNDMAGLNASSRKTRQLHVKDVKRALKGHIKEGYRFNPECKLSKDDRHYNSSPSDSDKVHILVFVIDASTISSMKQENMEVIEDIRDEANEMEVPQIVIFTKVDEACPKISRDIRNVYKSVSLKEKISKFSTDTGINIDNIYPVKNIHSESDLKDGADVLILHALRRIIERGDDFLNKP</sequence>
<protein>
    <recommendedName>
        <fullName evidence="1">G domain-containing protein</fullName>
    </recommendedName>
</protein>
<dbReference type="Gene3D" id="3.40.50.300">
    <property type="entry name" value="P-loop containing nucleotide triphosphate hydrolases"/>
    <property type="match status" value="1"/>
</dbReference>
<feature type="domain" description="G" evidence="1">
    <location>
        <begin position="53"/>
        <end position="213"/>
    </location>
</feature>
<dbReference type="RefSeq" id="XP_031585596.2">
    <property type="nucleotide sequence ID" value="XM_031729736.2"/>
</dbReference>
<dbReference type="Pfam" id="PF01926">
    <property type="entry name" value="MMR_HSR1"/>
    <property type="match status" value="1"/>
</dbReference>
<dbReference type="GO" id="GO:0006955">
    <property type="term" value="P:immune response"/>
    <property type="evidence" value="ECO:0007669"/>
    <property type="project" value="TreeGrafter"/>
</dbReference>
<reference evidence="2" key="2">
    <citation type="submission" date="2025-09" db="UniProtKB">
        <authorList>
            <consortium name="Ensembl"/>
        </authorList>
    </citation>
    <scope>IDENTIFICATION</scope>
</reference>
<proteinExistence type="predicted"/>
<dbReference type="Proteomes" id="UP000472276">
    <property type="component" value="Unassembled WGS sequence"/>
</dbReference>
<keyword evidence="3" id="KW-1185">Reference proteome</keyword>
<dbReference type="AlphaFoldDB" id="A0A668RJ92"/>
<evidence type="ECO:0000259" key="1">
    <source>
        <dbReference type="Pfam" id="PF01926"/>
    </source>
</evidence>
<dbReference type="InterPro" id="IPR027417">
    <property type="entry name" value="P-loop_NTPase"/>
</dbReference>
<reference evidence="2" key="1">
    <citation type="submission" date="2025-08" db="UniProtKB">
        <authorList>
            <consortium name="Ensembl"/>
        </authorList>
    </citation>
    <scope>IDENTIFICATION</scope>
</reference>
<dbReference type="InterPro" id="IPR006073">
    <property type="entry name" value="GTP-bd"/>
</dbReference>
<dbReference type="Ensembl" id="ENSOABT00000000054.2">
    <property type="protein sequence ID" value="ENSOABP00000000049.1"/>
    <property type="gene ID" value="ENSOABG00000000044.2"/>
</dbReference>
<dbReference type="GeneID" id="116312336"/>
<evidence type="ECO:0000313" key="3">
    <source>
        <dbReference type="Proteomes" id="UP000472276"/>
    </source>
</evidence>
<gene>
    <name evidence="2" type="primary">LOC116312336</name>
</gene>
<dbReference type="SUPFAM" id="SSF52540">
    <property type="entry name" value="P-loop containing nucleoside triphosphate hydrolases"/>
    <property type="match status" value="1"/>
</dbReference>
<dbReference type="CDD" id="cd00882">
    <property type="entry name" value="Ras_like_GTPase"/>
    <property type="match status" value="1"/>
</dbReference>